<dbReference type="Pfam" id="PF00005">
    <property type="entry name" value="ABC_tran"/>
    <property type="match status" value="1"/>
</dbReference>
<dbReference type="SMART" id="SM00382">
    <property type="entry name" value="AAA"/>
    <property type="match status" value="1"/>
</dbReference>
<dbReference type="InterPro" id="IPR003593">
    <property type="entry name" value="AAA+_ATPase"/>
</dbReference>
<evidence type="ECO:0000256" key="7">
    <source>
        <dbReference type="PROSITE-ProRule" id="PRU00703"/>
    </source>
</evidence>
<dbReference type="NCBIfam" id="TIGR01186">
    <property type="entry name" value="proV"/>
    <property type="match status" value="1"/>
</dbReference>
<evidence type="ECO:0000256" key="4">
    <source>
        <dbReference type="ARBA" id="ARBA00022840"/>
    </source>
</evidence>
<dbReference type="InterPro" id="IPR051921">
    <property type="entry name" value="ABC_osmolyte_uptake_ATP-bind"/>
</dbReference>
<comment type="subcellular location">
    <subcellularLocation>
        <location evidence="8">Cell inner membrane</location>
        <topology evidence="8">Peripheral membrane protein</topology>
    </subcellularLocation>
</comment>
<dbReference type="InterPro" id="IPR046342">
    <property type="entry name" value="CBS_dom_sf"/>
</dbReference>
<keyword evidence="8" id="KW-0472">Membrane</keyword>
<dbReference type="Gene3D" id="3.10.580.10">
    <property type="entry name" value="CBS-domain"/>
    <property type="match status" value="1"/>
</dbReference>
<keyword evidence="8" id="KW-0997">Cell inner membrane</keyword>
<reference evidence="11 12" key="1">
    <citation type="submission" date="2018-04" db="EMBL/GenBank/DDBJ databases">
        <title>Subsurface microbial communities from deep shales in Ohio and West Virginia, USA.</title>
        <authorList>
            <person name="Wrighton K."/>
        </authorList>
    </citation>
    <scope>NUCLEOTIDE SEQUENCE [LARGE SCALE GENOMIC DNA]</scope>
    <source>
        <strain evidence="11 12">WC1</strain>
    </source>
</reference>
<evidence type="ECO:0000259" key="10">
    <source>
        <dbReference type="PROSITE" id="PS51371"/>
    </source>
</evidence>
<dbReference type="InterPro" id="IPR000644">
    <property type="entry name" value="CBS_dom"/>
</dbReference>
<dbReference type="SUPFAM" id="SSF54631">
    <property type="entry name" value="CBS-domain pair"/>
    <property type="match status" value="1"/>
</dbReference>
<dbReference type="PROSITE" id="PS00211">
    <property type="entry name" value="ABC_TRANSPORTER_1"/>
    <property type="match status" value="1"/>
</dbReference>
<keyword evidence="6 7" id="KW-0129">CBS domain</keyword>
<name>A0A2T5RIW2_9FIRM</name>
<evidence type="ECO:0000256" key="2">
    <source>
        <dbReference type="ARBA" id="ARBA00022448"/>
    </source>
</evidence>
<dbReference type="OrthoDB" id="9802264at2"/>
<sequence length="392" mass="44127">MKIKAENLYKVFDGKGQKEIEMLKNGKSKDDILEKTGATVGINNASFEVEEGEIFVIMGLSGSGKSTLLRTLNRLVEPTAGSVEIDGTNIMELNKNELREFRKEKFGMVFQNFALFPYRTVLENAEFGLEIQGMDKEQRREKAMTALKQVGLEGYEDQKPDQLSGGMQQRVGLARALAVDTDILLMDEPFSALDPLIKKDMQDKLLDLYEHIDKTIVFITHDLDEALKLGDRIAIMKDGEIVQVGNHEEILTNAENDYVAEFVQDVNRSRVLTAEDIMDKPRAVLYKQDGLRTALHKMRHNELGSIFVLGENRKYRGIVTIEDVVESLNKDKENLDEIIKEVPIAEPEESVNDLFSKIADIDTPLPVLDENDKLKGIIVKTNVVANLASEKV</sequence>
<dbReference type="GO" id="GO:0015418">
    <property type="term" value="F:ABC-type quaternary ammonium compound transporting activity"/>
    <property type="evidence" value="ECO:0007669"/>
    <property type="project" value="UniProtKB-EC"/>
</dbReference>
<evidence type="ECO:0000256" key="8">
    <source>
        <dbReference type="RuleBase" id="RU369116"/>
    </source>
</evidence>
<keyword evidence="2 8" id="KW-0813">Transport</keyword>
<evidence type="ECO:0000256" key="6">
    <source>
        <dbReference type="ARBA" id="ARBA00023122"/>
    </source>
</evidence>
<keyword evidence="4 8" id="KW-0067">ATP-binding</keyword>
<organism evidence="11 12">
    <name type="scientific">Halanaerobium saccharolyticum</name>
    <dbReference type="NCBI Taxonomy" id="43595"/>
    <lineage>
        <taxon>Bacteria</taxon>
        <taxon>Bacillati</taxon>
        <taxon>Bacillota</taxon>
        <taxon>Clostridia</taxon>
        <taxon>Halanaerobiales</taxon>
        <taxon>Halanaerobiaceae</taxon>
        <taxon>Halanaerobium</taxon>
    </lineage>
</organism>
<evidence type="ECO:0000313" key="12">
    <source>
        <dbReference type="Proteomes" id="UP000244089"/>
    </source>
</evidence>
<dbReference type="AlphaFoldDB" id="A0A2T5RIW2"/>
<keyword evidence="3 8" id="KW-0547">Nucleotide-binding</keyword>
<dbReference type="Pfam" id="PF00571">
    <property type="entry name" value="CBS"/>
    <property type="match status" value="2"/>
</dbReference>
<dbReference type="InterPro" id="IPR005892">
    <property type="entry name" value="Gly-betaine_transp_ATP-bd"/>
</dbReference>
<keyword evidence="5" id="KW-0029">Amino-acid transport</keyword>
<evidence type="ECO:0000256" key="5">
    <source>
        <dbReference type="ARBA" id="ARBA00022970"/>
    </source>
</evidence>
<accession>A0A2T5RIW2</accession>
<evidence type="ECO:0000313" key="11">
    <source>
        <dbReference type="EMBL" id="PTV98348.1"/>
    </source>
</evidence>
<dbReference type="PROSITE" id="PS50893">
    <property type="entry name" value="ABC_TRANSPORTER_2"/>
    <property type="match status" value="1"/>
</dbReference>
<dbReference type="InterPro" id="IPR017871">
    <property type="entry name" value="ABC_transporter-like_CS"/>
</dbReference>
<proteinExistence type="inferred from homology"/>
<gene>
    <name evidence="11" type="ORF">C8C76_1174</name>
</gene>
<dbReference type="Proteomes" id="UP000244089">
    <property type="component" value="Unassembled WGS sequence"/>
</dbReference>
<protein>
    <recommendedName>
        <fullName evidence="8">Quaternary amine transport ATP-binding protein</fullName>
        <ecNumber evidence="8">7.6.2.9</ecNumber>
    </recommendedName>
</protein>
<keyword evidence="8" id="KW-1003">Cell membrane</keyword>
<evidence type="ECO:0000259" key="9">
    <source>
        <dbReference type="PROSITE" id="PS50893"/>
    </source>
</evidence>
<comment type="similarity">
    <text evidence="1 8">Belongs to the ABC transporter superfamily.</text>
</comment>
<dbReference type="CDD" id="cd03294">
    <property type="entry name" value="ABC_Pro_Gly_Betaine"/>
    <property type="match status" value="1"/>
</dbReference>
<comment type="catalytic activity">
    <reaction evidence="8">
        <text>a quaternary ammonium(out) + ATP + H2O = a quaternary ammonium(in) + ADP + phosphate + H(+)</text>
        <dbReference type="Rhea" id="RHEA:11036"/>
        <dbReference type="ChEBI" id="CHEBI:15377"/>
        <dbReference type="ChEBI" id="CHEBI:15378"/>
        <dbReference type="ChEBI" id="CHEBI:30616"/>
        <dbReference type="ChEBI" id="CHEBI:35267"/>
        <dbReference type="ChEBI" id="CHEBI:43474"/>
        <dbReference type="ChEBI" id="CHEBI:456216"/>
    </reaction>
</comment>
<feature type="domain" description="CBS" evidence="10">
    <location>
        <begin position="278"/>
        <end position="337"/>
    </location>
</feature>
<dbReference type="PANTHER" id="PTHR43869:SF1">
    <property type="entry name" value="GLYCINE BETAINE_PROLINE BETAINE TRANSPORT SYSTEM ATP-BINDING PROTEIN PROV"/>
    <property type="match status" value="1"/>
</dbReference>
<dbReference type="EMBL" id="QAXS01000017">
    <property type="protein sequence ID" value="PTV98348.1"/>
    <property type="molecule type" value="Genomic_DNA"/>
</dbReference>
<evidence type="ECO:0000256" key="3">
    <source>
        <dbReference type="ARBA" id="ARBA00022741"/>
    </source>
</evidence>
<dbReference type="GO" id="GO:0031460">
    <property type="term" value="P:glycine betaine transport"/>
    <property type="evidence" value="ECO:0007669"/>
    <property type="project" value="InterPro"/>
</dbReference>
<dbReference type="FunFam" id="3.40.50.300:FF:000201">
    <property type="entry name" value="Glycine betaine/L-proline ABC transporter ATP-binding protein"/>
    <property type="match status" value="1"/>
</dbReference>
<dbReference type="PROSITE" id="PS51371">
    <property type="entry name" value="CBS"/>
    <property type="match status" value="1"/>
</dbReference>
<comment type="subunit">
    <text evidence="8">The complex is probably composed of two ATP-binding proteins, two transmembrane proteins and a solute-binding protein.</text>
</comment>
<feature type="domain" description="ABC transporter" evidence="9">
    <location>
        <begin position="3"/>
        <end position="263"/>
    </location>
</feature>
<dbReference type="PANTHER" id="PTHR43869">
    <property type="entry name" value="GLYCINE BETAINE/PROLINE BETAINE TRANSPORT SYSTEM ATP-BINDING PROTEIN PROV"/>
    <property type="match status" value="1"/>
</dbReference>
<dbReference type="SUPFAM" id="SSF52540">
    <property type="entry name" value="P-loop containing nucleoside triphosphate hydrolases"/>
    <property type="match status" value="1"/>
</dbReference>
<dbReference type="GO" id="GO:0016887">
    <property type="term" value="F:ATP hydrolysis activity"/>
    <property type="evidence" value="ECO:0007669"/>
    <property type="project" value="UniProtKB-UniRule"/>
</dbReference>
<comment type="caution">
    <text evidence="11">The sequence shown here is derived from an EMBL/GenBank/DDBJ whole genome shotgun (WGS) entry which is preliminary data.</text>
</comment>
<dbReference type="GO" id="GO:0006970">
    <property type="term" value="P:response to osmotic stress"/>
    <property type="evidence" value="ECO:0007669"/>
    <property type="project" value="UniProtKB-ARBA"/>
</dbReference>
<dbReference type="GO" id="GO:0006865">
    <property type="term" value="P:amino acid transport"/>
    <property type="evidence" value="ECO:0007669"/>
    <property type="project" value="UniProtKB-UniRule"/>
</dbReference>
<dbReference type="GO" id="GO:0005886">
    <property type="term" value="C:plasma membrane"/>
    <property type="evidence" value="ECO:0007669"/>
    <property type="project" value="UniProtKB-SubCell"/>
</dbReference>
<dbReference type="GO" id="GO:0005524">
    <property type="term" value="F:ATP binding"/>
    <property type="evidence" value="ECO:0007669"/>
    <property type="project" value="UniProtKB-UniRule"/>
</dbReference>
<evidence type="ECO:0000256" key="1">
    <source>
        <dbReference type="ARBA" id="ARBA00005417"/>
    </source>
</evidence>
<dbReference type="InterPro" id="IPR027417">
    <property type="entry name" value="P-loop_NTPase"/>
</dbReference>
<dbReference type="Gene3D" id="3.40.50.300">
    <property type="entry name" value="P-loop containing nucleotide triphosphate hydrolases"/>
    <property type="match status" value="1"/>
</dbReference>
<dbReference type="InterPro" id="IPR003439">
    <property type="entry name" value="ABC_transporter-like_ATP-bd"/>
</dbReference>
<dbReference type="EC" id="7.6.2.9" evidence="8"/>
<dbReference type="SMART" id="SM00116">
    <property type="entry name" value="CBS"/>
    <property type="match status" value="2"/>
</dbReference>